<feature type="domain" description="Superoxide dismutase copper/zinc binding" evidence="8">
    <location>
        <begin position="67"/>
        <end position="211"/>
    </location>
</feature>
<dbReference type="InterPro" id="IPR001424">
    <property type="entry name" value="SOD_Cu_Zn_dom"/>
</dbReference>
<dbReference type="NCBIfam" id="NF001270">
    <property type="entry name" value="PRK00228.2-2"/>
    <property type="match status" value="1"/>
</dbReference>
<comment type="function">
    <text evidence="3">Destroys radicals which are normally produced within the cells and which are toxic to biological systems. May play a role in favoring mycobacterial survival in phagocytes.</text>
</comment>
<keyword evidence="5" id="KW-0560">Oxidoreductase</keyword>
<keyword evidence="7" id="KW-0732">Signal</keyword>
<comment type="cofactor">
    <cofactor evidence="5">
        <name>Zn(2+)</name>
        <dbReference type="ChEBI" id="CHEBI:29105"/>
    </cofactor>
    <text evidence="5">Binds 1 zinc ion per subunit.</text>
</comment>
<feature type="compositionally biased region" description="Basic and acidic residues" evidence="6">
    <location>
        <begin position="104"/>
        <end position="114"/>
    </location>
</feature>
<dbReference type="PANTHER" id="PTHR30327:SF1">
    <property type="entry name" value="UPF0301 PROTEIN YQGE"/>
    <property type="match status" value="1"/>
</dbReference>
<feature type="region of interest" description="Disordered" evidence="6">
    <location>
        <begin position="104"/>
        <end position="138"/>
    </location>
</feature>
<comment type="cofactor">
    <cofactor evidence="5">
        <name>Cu cation</name>
        <dbReference type="ChEBI" id="CHEBI:23378"/>
    </cofactor>
    <text evidence="5">Binds 1 copper ion per subunit.</text>
</comment>
<proteinExistence type="inferred from homology"/>
<comment type="caution">
    <text evidence="9">The sequence shown here is derived from an EMBL/GenBank/DDBJ whole genome shotgun (WGS) entry which is preliminary data.</text>
</comment>
<keyword evidence="5" id="KW-0186">Copper</keyword>
<evidence type="ECO:0000256" key="6">
    <source>
        <dbReference type="SAM" id="MobiDB-lite"/>
    </source>
</evidence>
<evidence type="ECO:0000256" key="2">
    <source>
        <dbReference type="ARBA" id="ARBA00010457"/>
    </source>
</evidence>
<dbReference type="SUPFAM" id="SSF49329">
    <property type="entry name" value="Cu,Zn superoxide dismutase-like"/>
    <property type="match status" value="1"/>
</dbReference>
<dbReference type="InterPro" id="IPR003774">
    <property type="entry name" value="AlgH-like"/>
</dbReference>
<dbReference type="Gene3D" id="2.60.40.200">
    <property type="entry name" value="Superoxide dismutase, copper/zinc binding domain"/>
    <property type="match status" value="1"/>
</dbReference>
<gene>
    <name evidence="9" type="ORF">GCM10025883_10810</name>
</gene>
<dbReference type="EMBL" id="BSUO01000001">
    <property type="protein sequence ID" value="GMA39036.1"/>
    <property type="molecule type" value="Genomic_DNA"/>
</dbReference>
<dbReference type="Pfam" id="PF00080">
    <property type="entry name" value="Sod_Cu"/>
    <property type="match status" value="1"/>
</dbReference>
<evidence type="ECO:0000256" key="4">
    <source>
        <dbReference type="HAMAP-Rule" id="MF_00758"/>
    </source>
</evidence>
<comment type="catalytic activity">
    <reaction evidence="5">
        <text>2 superoxide + 2 H(+) = H2O2 + O2</text>
        <dbReference type="Rhea" id="RHEA:20696"/>
        <dbReference type="ChEBI" id="CHEBI:15378"/>
        <dbReference type="ChEBI" id="CHEBI:15379"/>
        <dbReference type="ChEBI" id="CHEBI:16240"/>
        <dbReference type="ChEBI" id="CHEBI:18421"/>
        <dbReference type="EC" id="1.15.1.1"/>
    </reaction>
</comment>
<dbReference type="Gene3D" id="3.40.1740.10">
    <property type="entry name" value="VC0467-like"/>
    <property type="match status" value="1"/>
</dbReference>
<dbReference type="PANTHER" id="PTHR30327">
    <property type="entry name" value="UNCHARACTERIZED PROTEIN YQGE"/>
    <property type="match status" value="1"/>
</dbReference>
<evidence type="ECO:0000313" key="9">
    <source>
        <dbReference type="EMBL" id="GMA39036.1"/>
    </source>
</evidence>
<dbReference type="Proteomes" id="UP001157126">
    <property type="component" value="Unassembled WGS sequence"/>
</dbReference>
<keyword evidence="5" id="KW-0862">Zinc</keyword>
<feature type="region of interest" description="Disordered" evidence="6">
    <location>
        <begin position="185"/>
        <end position="225"/>
    </location>
</feature>
<keyword evidence="5" id="KW-0479">Metal-binding</keyword>
<feature type="signal peptide" evidence="7">
    <location>
        <begin position="1"/>
        <end position="25"/>
    </location>
</feature>
<dbReference type="Pfam" id="PF02622">
    <property type="entry name" value="DUF179"/>
    <property type="match status" value="1"/>
</dbReference>
<sequence length="412" mass="42927">MRRTALTAVALFGTLTLSACGSTPAAETPPQNQPAEQPAEPTGTGAVGGEGYAIAHGELRNPAGESRGTVEFVDVDGKTEIHVEASGLEPGFNGLHLHAIGKCEPDSPDPKDAAKTGNFLSAGGHLGDGEHPDHAGDLPPLLVGTDGTASLTVKTDRVDADTLLDDDGTAVMVHGGDDNFANIPDRYASGGADEETKKAGDAGDRVACGTVEAPERPGRPTSRQNRGVTYLAGRLLVATPATGGEIFERSVVLLLHHDDDGAHGLVLNKPIEADVEAVLPSWQPHVVAPGRIFQGGPIGLDTALGLVRLPDENAGDDLGIKRLFAEIGVIDLDAPPELVMPHISAVRVFAGYSGWGPGQLESELDTGSWHVVDARPGDAFIPVPEILWKMVLRRAGGKIAWLATYPADPHLN</sequence>
<dbReference type="PROSITE" id="PS51257">
    <property type="entry name" value="PROKAR_LIPOPROTEIN"/>
    <property type="match status" value="1"/>
</dbReference>
<feature type="compositionally biased region" description="Basic and acidic residues" evidence="6">
    <location>
        <begin position="194"/>
        <end position="204"/>
    </location>
</feature>
<evidence type="ECO:0000256" key="5">
    <source>
        <dbReference type="RuleBase" id="RU000393"/>
    </source>
</evidence>
<feature type="compositionally biased region" description="Low complexity" evidence="6">
    <location>
        <begin position="23"/>
        <end position="42"/>
    </location>
</feature>
<keyword evidence="10" id="KW-1185">Reference proteome</keyword>
<feature type="region of interest" description="Disordered" evidence="6">
    <location>
        <begin position="20"/>
        <end position="50"/>
    </location>
</feature>
<dbReference type="PROSITE" id="PS00332">
    <property type="entry name" value="SOD_CU_ZN_2"/>
    <property type="match status" value="1"/>
</dbReference>
<dbReference type="RefSeq" id="WP_284303032.1">
    <property type="nucleotide sequence ID" value="NZ_BSUO01000001.1"/>
</dbReference>
<organism evidence="9 10">
    <name type="scientific">Mobilicoccus caccae</name>
    <dbReference type="NCBI Taxonomy" id="1859295"/>
    <lineage>
        <taxon>Bacteria</taxon>
        <taxon>Bacillati</taxon>
        <taxon>Actinomycetota</taxon>
        <taxon>Actinomycetes</taxon>
        <taxon>Micrococcales</taxon>
        <taxon>Dermatophilaceae</taxon>
        <taxon>Mobilicoccus</taxon>
    </lineage>
</organism>
<name>A0ABQ6INM4_9MICO</name>
<dbReference type="SUPFAM" id="SSF143456">
    <property type="entry name" value="VC0467-like"/>
    <property type="match status" value="1"/>
</dbReference>
<dbReference type="InterPro" id="IPR036423">
    <property type="entry name" value="SOD-like_Cu/Zn_dom_sf"/>
</dbReference>
<dbReference type="HAMAP" id="MF_00758">
    <property type="entry name" value="UPF0301"/>
    <property type="match status" value="1"/>
</dbReference>
<evidence type="ECO:0000256" key="1">
    <source>
        <dbReference type="ARBA" id="ARBA00009600"/>
    </source>
</evidence>
<dbReference type="InterPro" id="IPR018152">
    <property type="entry name" value="SOD_Cu/Zn_BS"/>
</dbReference>
<evidence type="ECO:0000313" key="10">
    <source>
        <dbReference type="Proteomes" id="UP001157126"/>
    </source>
</evidence>
<evidence type="ECO:0000256" key="7">
    <source>
        <dbReference type="SAM" id="SignalP"/>
    </source>
</evidence>
<evidence type="ECO:0000259" key="8">
    <source>
        <dbReference type="Pfam" id="PF00080"/>
    </source>
</evidence>
<feature type="chain" id="PRO_5046070973" description="UPF0301 protein GCM10025883_10810" evidence="7">
    <location>
        <begin position="26"/>
        <end position="412"/>
    </location>
</feature>
<protein>
    <recommendedName>
        <fullName evidence="4">UPF0301 protein GCM10025883_10810</fullName>
    </recommendedName>
</protein>
<comment type="similarity">
    <text evidence="2 5">Belongs to the Cu-Zn superoxide dismutase family.</text>
</comment>
<reference evidence="10" key="1">
    <citation type="journal article" date="2019" name="Int. J. Syst. Evol. Microbiol.">
        <title>The Global Catalogue of Microorganisms (GCM) 10K type strain sequencing project: providing services to taxonomists for standard genome sequencing and annotation.</title>
        <authorList>
            <consortium name="The Broad Institute Genomics Platform"/>
            <consortium name="The Broad Institute Genome Sequencing Center for Infectious Disease"/>
            <person name="Wu L."/>
            <person name="Ma J."/>
        </authorList>
    </citation>
    <scope>NUCLEOTIDE SEQUENCE [LARGE SCALE GENOMIC DNA]</scope>
    <source>
        <strain evidence="10">NBRC 113072</strain>
    </source>
</reference>
<accession>A0ABQ6INM4</accession>
<comment type="similarity">
    <text evidence="1 4">Belongs to the UPF0301 (AlgH) family.</text>
</comment>
<evidence type="ECO:0000256" key="3">
    <source>
        <dbReference type="ARBA" id="ARBA00024900"/>
    </source>
</evidence>
<feature type="compositionally biased region" description="Basic and acidic residues" evidence="6">
    <location>
        <begin position="127"/>
        <end position="136"/>
    </location>
</feature>